<evidence type="ECO:0000256" key="6">
    <source>
        <dbReference type="PROSITE-ProRule" id="PRU01091"/>
    </source>
</evidence>
<keyword evidence="9" id="KW-1185">Reference proteome</keyword>
<dbReference type="AlphaFoldDB" id="A0A7W5F303"/>
<evidence type="ECO:0000256" key="2">
    <source>
        <dbReference type="ARBA" id="ARBA00023012"/>
    </source>
</evidence>
<dbReference type="InterPro" id="IPR051677">
    <property type="entry name" value="AfsR-DnrI-RedD_regulator"/>
</dbReference>
<evidence type="ECO:0000313" key="8">
    <source>
        <dbReference type="EMBL" id="MBB3078182.1"/>
    </source>
</evidence>
<comment type="similarity">
    <text evidence="1">Belongs to the AfsR/DnrI/RedD regulatory family.</text>
</comment>
<dbReference type="GO" id="GO:0000160">
    <property type="term" value="P:phosphorelay signal transduction system"/>
    <property type="evidence" value="ECO:0007669"/>
    <property type="project" value="UniProtKB-KW"/>
</dbReference>
<name>A0A7W5F303_9ACTN</name>
<dbReference type="SUPFAM" id="SSF48452">
    <property type="entry name" value="TPR-like"/>
    <property type="match status" value="1"/>
</dbReference>
<dbReference type="InterPro" id="IPR005158">
    <property type="entry name" value="BTAD"/>
</dbReference>
<dbReference type="SUPFAM" id="SSF52540">
    <property type="entry name" value="P-loop containing nucleoside triphosphate hydrolases"/>
    <property type="match status" value="1"/>
</dbReference>
<feature type="DNA-binding region" description="OmpR/PhoB-type" evidence="6">
    <location>
        <begin position="1"/>
        <end position="105"/>
    </location>
</feature>
<dbReference type="InterPro" id="IPR001867">
    <property type="entry name" value="OmpR/PhoB-type_DNA-bd"/>
</dbReference>
<dbReference type="SUPFAM" id="SSF46894">
    <property type="entry name" value="C-terminal effector domain of the bipartite response regulators"/>
    <property type="match status" value="1"/>
</dbReference>
<accession>A0A7W5F303</accession>
<dbReference type="PANTHER" id="PTHR35807">
    <property type="entry name" value="TRANSCRIPTIONAL REGULATOR REDD-RELATED"/>
    <property type="match status" value="1"/>
</dbReference>
<dbReference type="GO" id="GO:0003677">
    <property type="term" value="F:DNA binding"/>
    <property type="evidence" value="ECO:0007669"/>
    <property type="project" value="UniProtKB-UniRule"/>
</dbReference>
<feature type="domain" description="OmpR/PhoB-type" evidence="7">
    <location>
        <begin position="1"/>
        <end position="105"/>
    </location>
</feature>
<dbReference type="InterPro" id="IPR011990">
    <property type="entry name" value="TPR-like_helical_dom_sf"/>
</dbReference>
<keyword evidence="3" id="KW-0805">Transcription regulation</keyword>
<dbReference type="Gene3D" id="1.10.10.10">
    <property type="entry name" value="Winged helix-like DNA-binding domain superfamily/Winged helix DNA-binding domain"/>
    <property type="match status" value="1"/>
</dbReference>
<dbReference type="PROSITE" id="PS51755">
    <property type="entry name" value="OMPR_PHOB"/>
    <property type="match status" value="1"/>
</dbReference>
<dbReference type="InterPro" id="IPR027417">
    <property type="entry name" value="P-loop_NTPase"/>
</dbReference>
<evidence type="ECO:0000256" key="1">
    <source>
        <dbReference type="ARBA" id="ARBA00005820"/>
    </source>
</evidence>
<dbReference type="InterPro" id="IPR016032">
    <property type="entry name" value="Sig_transdc_resp-reg_C-effctor"/>
</dbReference>
<dbReference type="Pfam" id="PF03704">
    <property type="entry name" value="BTAD"/>
    <property type="match status" value="1"/>
</dbReference>
<dbReference type="CDD" id="cd15831">
    <property type="entry name" value="BTAD"/>
    <property type="match status" value="1"/>
</dbReference>
<keyword evidence="4 6" id="KW-0238">DNA-binding</keyword>
<dbReference type="InterPro" id="IPR036388">
    <property type="entry name" value="WH-like_DNA-bd_sf"/>
</dbReference>
<dbReference type="Gene3D" id="1.25.40.10">
    <property type="entry name" value="Tetratricopeptide repeat domain"/>
    <property type="match status" value="1"/>
</dbReference>
<dbReference type="RefSeq" id="WP_184594493.1">
    <property type="nucleotide sequence ID" value="NZ_BMUP01000006.1"/>
</dbReference>
<evidence type="ECO:0000256" key="3">
    <source>
        <dbReference type="ARBA" id="ARBA00023015"/>
    </source>
</evidence>
<dbReference type="EMBL" id="JACHXE010000004">
    <property type="protein sequence ID" value="MBB3078182.1"/>
    <property type="molecule type" value="Genomic_DNA"/>
</dbReference>
<sequence length="621" mass="67488">MRVNLLGPFEVYAGDDCANTAPAAQKVRQILALLALNANRVVRSGQLVEELWEDSPPASVSTALQTYICQIRKKFGLGSPRGDTARGRGAGPTLSTVDGGYQLTLPDDRVDAFRFEPLVSRARREFRTGDFPRARDSVTAAMTLWRDSALVDVRKGSILEAEALRLNELHNSARDLRIDADLHLGRHHEILSELTSLARLEPTNEAVQRHLMLALYRTDRRADALRAYQRARTSIADELGLDPSPELQALHTAILNSDESSLGRPEPRRAAATTARTLTEVPRHLPPAQTRFSGRRGQLARAVGALTAPAAGRVVVVGGPLASGKSELCVHAAQEASGHYPDGQLFARLLDGDNRPVDHATVLRSFLRGLGAHDDQLNREVTDLSLMFRAWTADRRVLVVLDDVTAPEDLALLLPSGKGCGALISGRRRLFVASSTEQVELDRLPLDDSLQVLGSFVADHRITMDPEGVRRLAELCHGLPGALFAVASKLRLRPHWTARQAAHWIAESAKAGEDPLGIRAGLERSLIALPADARVAFDTLFSAWGRRELGVEAVAFLLSTSQYRAEALLEELVETHLLRASLPCAGGGGFSYTWEPALAVLRAPHATPRRTDGVIPQAVAA</sequence>
<dbReference type="GO" id="GO:0043531">
    <property type="term" value="F:ADP binding"/>
    <property type="evidence" value="ECO:0007669"/>
    <property type="project" value="InterPro"/>
</dbReference>
<dbReference type="PANTHER" id="PTHR35807:SF1">
    <property type="entry name" value="TRANSCRIPTIONAL REGULATOR REDD"/>
    <property type="match status" value="1"/>
</dbReference>
<organism evidence="8 9">
    <name type="scientific">Streptomyces violarus</name>
    <dbReference type="NCBI Taxonomy" id="67380"/>
    <lineage>
        <taxon>Bacteria</taxon>
        <taxon>Bacillati</taxon>
        <taxon>Actinomycetota</taxon>
        <taxon>Actinomycetes</taxon>
        <taxon>Kitasatosporales</taxon>
        <taxon>Streptomycetaceae</taxon>
        <taxon>Streptomyces</taxon>
    </lineage>
</organism>
<keyword evidence="5" id="KW-0804">Transcription</keyword>
<dbReference type="Proteomes" id="UP000572907">
    <property type="component" value="Unassembled WGS sequence"/>
</dbReference>
<dbReference type="GO" id="GO:0006355">
    <property type="term" value="P:regulation of DNA-templated transcription"/>
    <property type="evidence" value="ECO:0007669"/>
    <property type="project" value="InterPro"/>
</dbReference>
<evidence type="ECO:0000313" key="9">
    <source>
        <dbReference type="Proteomes" id="UP000572907"/>
    </source>
</evidence>
<dbReference type="Pfam" id="PF00486">
    <property type="entry name" value="Trans_reg_C"/>
    <property type="match status" value="1"/>
</dbReference>
<dbReference type="SMART" id="SM00862">
    <property type="entry name" value="Trans_reg_C"/>
    <property type="match status" value="1"/>
</dbReference>
<evidence type="ECO:0000256" key="4">
    <source>
        <dbReference type="ARBA" id="ARBA00023125"/>
    </source>
</evidence>
<protein>
    <submittedName>
        <fullName evidence="8">DNA-binding SARP family transcriptional activator</fullName>
    </submittedName>
</protein>
<comment type="caution">
    <text evidence="8">The sequence shown here is derived from an EMBL/GenBank/DDBJ whole genome shotgun (WGS) entry which is preliminary data.</text>
</comment>
<reference evidence="8 9" key="1">
    <citation type="submission" date="2020-08" db="EMBL/GenBank/DDBJ databases">
        <title>Genomic Encyclopedia of Type Strains, Phase III (KMG-III): the genomes of soil and plant-associated and newly described type strains.</title>
        <authorList>
            <person name="Whitman W."/>
        </authorList>
    </citation>
    <scope>NUCLEOTIDE SEQUENCE [LARGE SCALE GENOMIC DNA]</scope>
    <source>
        <strain evidence="8 9">CECT 3237</strain>
    </source>
</reference>
<dbReference type="SMART" id="SM01043">
    <property type="entry name" value="BTAD"/>
    <property type="match status" value="1"/>
</dbReference>
<gene>
    <name evidence="8" type="ORF">FHS41_004689</name>
</gene>
<dbReference type="Gene3D" id="3.40.50.300">
    <property type="entry name" value="P-loop containing nucleotide triphosphate hydrolases"/>
    <property type="match status" value="1"/>
</dbReference>
<evidence type="ECO:0000256" key="5">
    <source>
        <dbReference type="ARBA" id="ARBA00023163"/>
    </source>
</evidence>
<keyword evidence="2" id="KW-0902">Two-component regulatory system</keyword>
<evidence type="ECO:0000259" key="7">
    <source>
        <dbReference type="PROSITE" id="PS51755"/>
    </source>
</evidence>
<proteinExistence type="inferred from homology"/>